<feature type="non-terminal residue" evidence="1">
    <location>
        <position position="1"/>
    </location>
</feature>
<comment type="caution">
    <text evidence="1">The sequence shown here is derived from an EMBL/GenBank/DDBJ whole genome shotgun (WGS) entry which is preliminary data.</text>
</comment>
<organism evidence="1">
    <name type="scientific">marine sediment metagenome</name>
    <dbReference type="NCBI Taxonomy" id="412755"/>
    <lineage>
        <taxon>unclassified sequences</taxon>
        <taxon>metagenomes</taxon>
        <taxon>ecological metagenomes</taxon>
    </lineage>
</organism>
<protein>
    <submittedName>
        <fullName evidence="1">Uncharacterized protein</fullName>
    </submittedName>
</protein>
<reference evidence="1" key="1">
    <citation type="journal article" date="2015" name="Nature">
        <title>Complex archaea that bridge the gap between prokaryotes and eukaryotes.</title>
        <authorList>
            <person name="Spang A."/>
            <person name="Saw J.H."/>
            <person name="Jorgensen S.L."/>
            <person name="Zaremba-Niedzwiedzka K."/>
            <person name="Martijn J."/>
            <person name="Lind A.E."/>
            <person name="van Eijk R."/>
            <person name="Schleper C."/>
            <person name="Guy L."/>
            <person name="Ettema T.J."/>
        </authorList>
    </citation>
    <scope>NUCLEOTIDE SEQUENCE</scope>
</reference>
<dbReference type="AlphaFoldDB" id="A0A0F9K9N3"/>
<evidence type="ECO:0000313" key="1">
    <source>
        <dbReference type="EMBL" id="KKM07853.1"/>
    </source>
</evidence>
<gene>
    <name evidence="1" type="ORF">LCGC14_1729770</name>
</gene>
<proteinExistence type="predicted"/>
<accession>A0A0F9K9N3</accession>
<sequence length="80" mass="9254">LSAFNFPHTGIALKKIMRMMGEVKKLTLTRRYLPEIFNADLLENSKTDGLPTFKPLTLGYFKSCGILIRFHDTKVKFFKD</sequence>
<name>A0A0F9K9N3_9ZZZZ</name>
<dbReference type="EMBL" id="LAZR01015683">
    <property type="protein sequence ID" value="KKM07853.1"/>
    <property type="molecule type" value="Genomic_DNA"/>
</dbReference>